<keyword evidence="1" id="KW-0560">Oxidoreductase</keyword>
<dbReference type="InterPro" id="IPR013786">
    <property type="entry name" value="AcylCoA_DH/ox_N"/>
</dbReference>
<dbReference type="Gene3D" id="1.20.140.10">
    <property type="entry name" value="Butyryl-CoA Dehydrogenase, subunit A, domain 3"/>
    <property type="match status" value="1"/>
</dbReference>
<dbReference type="InterPro" id="IPR037069">
    <property type="entry name" value="AcylCoA_DH/ox_N_sf"/>
</dbReference>
<dbReference type="InterPro" id="IPR046373">
    <property type="entry name" value="Acyl-CoA_Oxase/DH_mid-dom_sf"/>
</dbReference>
<reference evidence="5" key="2">
    <citation type="submission" date="2024-06" db="EMBL/GenBank/DDBJ databases">
        <title>Micromonospora mangrovi CCTCC AA 2012012 genome sequences.</title>
        <authorList>
            <person name="Gao J."/>
        </authorList>
    </citation>
    <scope>NUCLEOTIDE SEQUENCE</scope>
    <source>
        <strain evidence="5">CCTCC AA 2012012</strain>
    </source>
</reference>
<dbReference type="InterPro" id="IPR013107">
    <property type="entry name" value="Acyl-CoA_DH_C"/>
</dbReference>
<gene>
    <name evidence="5" type="ORF">ABUL08_28435</name>
    <name evidence="4" type="ORF">VK199_28350</name>
</gene>
<dbReference type="RefSeq" id="WP_350933107.1">
    <property type="nucleotide sequence ID" value="NZ_CP157762.1"/>
</dbReference>
<sequence length="395" mass="42157">MDVTQLPSRTELVERASAIGPTLRANIAWGEQNRRLHEETVEALTEAGVFRLMLPARYGGYEAGTRTAVEVLGQVAEGDPSAAWIGGVNAITTFMTSLLPDEVQDEVFGNGDARLCGTLSPTGMCMPVEGGMMLSGKWGFISGAQHATWQVIVAVAPAPSPPGEFWPIMTVVPMSELQIIDDWETSGLRGTGSVSTAAENVFVPAQRILPLPLVLAEQYASATNAASPVYRTPLLPTASALSVGPVWGLARAAKREFLDRLPGRKITYTAYDNQHDAPITHLQVAEGSLLIDEVGFHARSVADLVDGKGADGSAWTPEERARARAGMGRAVRLAKSAVDVFGTASGGSSIYTSVPIQRLVRDIHAVNLHGLMHPDTNDELYGRILCGLAPNTLYF</sequence>
<dbReference type="Gene3D" id="2.40.110.10">
    <property type="entry name" value="Butyryl-CoA Dehydrogenase, subunit A, domain 2"/>
    <property type="match status" value="1"/>
</dbReference>
<dbReference type="EMBL" id="CP157762">
    <property type="protein sequence ID" value="XBP93449.1"/>
    <property type="molecule type" value="Genomic_DNA"/>
</dbReference>
<organism evidence="5">
    <name type="scientific">Micromonospora sp. CCTCC AA 2012012</name>
    <dbReference type="NCBI Taxonomy" id="3111921"/>
    <lineage>
        <taxon>Bacteria</taxon>
        <taxon>Bacillati</taxon>
        <taxon>Actinomycetota</taxon>
        <taxon>Actinomycetes</taxon>
        <taxon>Micromonosporales</taxon>
        <taxon>Micromonosporaceae</taxon>
        <taxon>Micromonospora</taxon>
    </lineage>
</organism>
<proteinExistence type="predicted"/>
<dbReference type="Gene3D" id="1.10.540.10">
    <property type="entry name" value="Acyl-CoA dehydrogenase/oxidase, N-terminal domain"/>
    <property type="match status" value="1"/>
</dbReference>
<protein>
    <submittedName>
        <fullName evidence="5">Acyl-CoA dehydrogenase family protein</fullName>
    </submittedName>
</protein>
<dbReference type="Pfam" id="PF02771">
    <property type="entry name" value="Acyl-CoA_dh_N"/>
    <property type="match status" value="1"/>
</dbReference>
<accession>A0AAU8HFN8</accession>
<dbReference type="PIRSF" id="PIRSF016578">
    <property type="entry name" value="HsaA"/>
    <property type="match status" value="1"/>
</dbReference>
<evidence type="ECO:0000313" key="4">
    <source>
        <dbReference type="EMBL" id="XBP93449.1"/>
    </source>
</evidence>
<feature type="domain" description="Acyl-CoA dehydrogenase C-terminal" evidence="3">
    <location>
        <begin position="243"/>
        <end position="372"/>
    </location>
</feature>
<dbReference type="AlphaFoldDB" id="A0AAU8HFN8"/>
<dbReference type="GO" id="GO:0050660">
    <property type="term" value="F:flavin adenine dinucleotide binding"/>
    <property type="evidence" value="ECO:0007669"/>
    <property type="project" value="InterPro"/>
</dbReference>
<dbReference type="InterPro" id="IPR009100">
    <property type="entry name" value="AcylCoA_DH/oxidase_NM_dom_sf"/>
</dbReference>
<feature type="domain" description="Acyl-CoA dehydrogenase/oxidase N-terminal" evidence="2">
    <location>
        <begin position="29"/>
        <end position="91"/>
    </location>
</feature>
<evidence type="ECO:0000256" key="1">
    <source>
        <dbReference type="ARBA" id="ARBA00023002"/>
    </source>
</evidence>
<dbReference type="SUPFAM" id="SSF56645">
    <property type="entry name" value="Acyl-CoA dehydrogenase NM domain-like"/>
    <property type="match status" value="1"/>
</dbReference>
<evidence type="ECO:0000259" key="3">
    <source>
        <dbReference type="Pfam" id="PF08028"/>
    </source>
</evidence>
<reference evidence="4" key="1">
    <citation type="submission" date="2024-01" db="EMBL/GenBank/DDBJ databases">
        <title>The genome sequence of Micromonospora mangrovi CCTCC AA 2012012.</title>
        <authorList>
            <person name="Gao J."/>
        </authorList>
    </citation>
    <scope>NUCLEOTIDE SEQUENCE</scope>
    <source>
        <strain evidence="4">CCTCC AA 2012012</strain>
    </source>
</reference>
<dbReference type="GO" id="GO:0016627">
    <property type="term" value="F:oxidoreductase activity, acting on the CH-CH group of donors"/>
    <property type="evidence" value="ECO:0007669"/>
    <property type="project" value="InterPro"/>
</dbReference>
<evidence type="ECO:0000259" key="2">
    <source>
        <dbReference type="Pfam" id="PF02771"/>
    </source>
</evidence>
<dbReference type="EMBL" id="CP159342">
    <property type="protein sequence ID" value="XCH74147.1"/>
    <property type="molecule type" value="Genomic_DNA"/>
</dbReference>
<dbReference type="Pfam" id="PF08028">
    <property type="entry name" value="Acyl-CoA_dh_2"/>
    <property type="match status" value="1"/>
</dbReference>
<name>A0AAU8HFN8_9ACTN</name>
<evidence type="ECO:0000313" key="5">
    <source>
        <dbReference type="EMBL" id="XCH74147.1"/>
    </source>
</evidence>